<protein>
    <submittedName>
        <fullName evidence="1">Uncharacterized protein</fullName>
    </submittedName>
</protein>
<keyword evidence="2" id="KW-1185">Reference proteome</keyword>
<dbReference type="AlphaFoldDB" id="A0A2B7XKN3"/>
<comment type="caution">
    <text evidence="1">The sequence shown here is derived from an EMBL/GenBank/DDBJ whole genome shotgun (WGS) entry which is preliminary data.</text>
</comment>
<dbReference type="EMBL" id="PDNC01000006">
    <property type="protein sequence ID" value="PGH09137.1"/>
    <property type="molecule type" value="Genomic_DNA"/>
</dbReference>
<sequence>MPRYSFVPTAHKGELFNSTIVGDTLPFGWTIGITDIRNEPPDVYLEIVYHIGDNGKIVCEEKQSIPLKSMWKVGDDGSYSVDLNVGVGPIPKSGVMDLRLDFEARNEMSPPPVRSERYLIKVRVPQPIMNGAHD</sequence>
<evidence type="ECO:0000313" key="1">
    <source>
        <dbReference type="EMBL" id="PGH09137.1"/>
    </source>
</evidence>
<proteinExistence type="predicted"/>
<evidence type="ECO:0000313" key="2">
    <source>
        <dbReference type="Proteomes" id="UP000224080"/>
    </source>
</evidence>
<accession>A0A2B7XKN3</accession>
<name>A0A2B7XKN3_9EURO</name>
<dbReference type="Proteomes" id="UP000224080">
    <property type="component" value="Unassembled WGS sequence"/>
</dbReference>
<gene>
    <name evidence="1" type="ORF">GX51_00891</name>
</gene>
<reference evidence="1 2" key="1">
    <citation type="submission" date="2017-10" db="EMBL/GenBank/DDBJ databases">
        <title>Comparative genomics in systemic dimorphic fungi from Ajellomycetaceae.</title>
        <authorList>
            <person name="Munoz J.F."/>
            <person name="Mcewen J.G."/>
            <person name="Clay O.K."/>
            <person name="Cuomo C.A."/>
        </authorList>
    </citation>
    <scope>NUCLEOTIDE SEQUENCE [LARGE SCALE GENOMIC DNA]</scope>
    <source>
        <strain evidence="1 2">UAMH130</strain>
    </source>
</reference>
<organism evidence="1 2">
    <name type="scientific">Blastomyces parvus</name>
    <dbReference type="NCBI Taxonomy" id="2060905"/>
    <lineage>
        <taxon>Eukaryota</taxon>
        <taxon>Fungi</taxon>
        <taxon>Dikarya</taxon>
        <taxon>Ascomycota</taxon>
        <taxon>Pezizomycotina</taxon>
        <taxon>Eurotiomycetes</taxon>
        <taxon>Eurotiomycetidae</taxon>
        <taxon>Onygenales</taxon>
        <taxon>Ajellomycetaceae</taxon>
        <taxon>Blastomyces</taxon>
    </lineage>
</organism>